<dbReference type="GO" id="GO:0003677">
    <property type="term" value="F:DNA binding"/>
    <property type="evidence" value="ECO:0007669"/>
    <property type="project" value="UniProtKB-KW"/>
</dbReference>
<dbReference type="InterPro" id="IPR036390">
    <property type="entry name" value="WH_DNA-bd_sf"/>
</dbReference>
<dbReference type="PRINTS" id="PR00035">
    <property type="entry name" value="HTHGNTR"/>
</dbReference>
<dbReference type="Pfam" id="PF00392">
    <property type="entry name" value="GntR"/>
    <property type="match status" value="1"/>
</dbReference>
<evidence type="ECO:0000256" key="2">
    <source>
        <dbReference type="ARBA" id="ARBA00023125"/>
    </source>
</evidence>
<dbReference type="InterPro" id="IPR000524">
    <property type="entry name" value="Tscrpt_reg_HTH_GntR"/>
</dbReference>
<dbReference type="AlphaFoldDB" id="A0A2V3U360"/>
<dbReference type="SMART" id="SM00895">
    <property type="entry name" value="FCD"/>
    <property type="match status" value="1"/>
</dbReference>
<dbReference type="PANTHER" id="PTHR43537:SF5">
    <property type="entry name" value="UXU OPERON TRANSCRIPTIONAL REGULATOR"/>
    <property type="match status" value="1"/>
</dbReference>
<keyword evidence="5" id="KW-1185">Reference proteome</keyword>
<dbReference type="SMART" id="SM00345">
    <property type="entry name" value="HTH_GNTR"/>
    <property type="match status" value="1"/>
</dbReference>
<comment type="caution">
    <text evidence="4">The sequence shown here is derived from an EMBL/GenBank/DDBJ whole genome shotgun (WGS) entry which is preliminary data.</text>
</comment>
<keyword evidence="1" id="KW-0805">Transcription regulation</keyword>
<keyword evidence="3" id="KW-0804">Transcription</keyword>
<dbReference type="Pfam" id="PF07729">
    <property type="entry name" value="FCD"/>
    <property type="match status" value="1"/>
</dbReference>
<protein>
    <submittedName>
        <fullName evidence="4">GntR family transcriptional regulator</fullName>
    </submittedName>
</protein>
<dbReference type="RefSeq" id="WP_267212022.1">
    <property type="nucleotide sequence ID" value="NZ_CAKNFN010000001.1"/>
</dbReference>
<name>A0A2V3U360_9HYPH</name>
<evidence type="ECO:0000313" key="5">
    <source>
        <dbReference type="Proteomes" id="UP000248021"/>
    </source>
</evidence>
<keyword evidence="2" id="KW-0238">DNA-binding</keyword>
<sequence length="236" mass="26311">MRVTRLNDSGRREFVIDQLLGFIRSKELVAGSRLPAEPVLSEMFGVSRTVVREAMQSLQATGTIRIEQGRGTFVSENPLAQPFNVWASMNAHRIAELFDVRGILEGETAARAAAKRTQADLDEIEATLAEARQKVEGTDWLGALSCDVRFHRAITQAAGLPLLQEMLEVVMPAWIEVTSNVTKEKNKAERLGLVLTEHADVLRAIRASDPDAARIAMRRHLSNSWARRIRNDQSKD</sequence>
<dbReference type="EMBL" id="QJJK01000007">
    <property type="protein sequence ID" value="PXW57174.1"/>
    <property type="molecule type" value="Genomic_DNA"/>
</dbReference>
<proteinExistence type="predicted"/>
<dbReference type="InterPro" id="IPR011711">
    <property type="entry name" value="GntR_C"/>
</dbReference>
<dbReference type="GO" id="GO:0003700">
    <property type="term" value="F:DNA-binding transcription factor activity"/>
    <property type="evidence" value="ECO:0007669"/>
    <property type="project" value="InterPro"/>
</dbReference>
<evidence type="ECO:0000313" key="4">
    <source>
        <dbReference type="EMBL" id="PXW57174.1"/>
    </source>
</evidence>
<dbReference type="PANTHER" id="PTHR43537">
    <property type="entry name" value="TRANSCRIPTIONAL REGULATOR, GNTR FAMILY"/>
    <property type="match status" value="1"/>
</dbReference>
<accession>A0A2V3U360</accession>
<gene>
    <name evidence="4" type="ORF">C7450_107214</name>
</gene>
<dbReference type="SUPFAM" id="SSF48008">
    <property type="entry name" value="GntR ligand-binding domain-like"/>
    <property type="match status" value="1"/>
</dbReference>
<dbReference type="InterPro" id="IPR036388">
    <property type="entry name" value="WH-like_DNA-bd_sf"/>
</dbReference>
<dbReference type="SUPFAM" id="SSF46785">
    <property type="entry name" value="Winged helix' DNA-binding domain"/>
    <property type="match status" value="1"/>
</dbReference>
<dbReference type="InterPro" id="IPR008920">
    <property type="entry name" value="TF_FadR/GntR_C"/>
</dbReference>
<dbReference type="PROSITE" id="PS50949">
    <property type="entry name" value="HTH_GNTR"/>
    <property type="match status" value="1"/>
</dbReference>
<dbReference type="Gene3D" id="1.20.120.530">
    <property type="entry name" value="GntR ligand-binding domain-like"/>
    <property type="match status" value="1"/>
</dbReference>
<dbReference type="Proteomes" id="UP000248021">
    <property type="component" value="Unassembled WGS sequence"/>
</dbReference>
<organism evidence="4 5">
    <name type="scientific">Chelatococcus asaccharovorans</name>
    <dbReference type="NCBI Taxonomy" id="28210"/>
    <lineage>
        <taxon>Bacteria</taxon>
        <taxon>Pseudomonadati</taxon>
        <taxon>Pseudomonadota</taxon>
        <taxon>Alphaproteobacteria</taxon>
        <taxon>Hyphomicrobiales</taxon>
        <taxon>Chelatococcaceae</taxon>
        <taxon>Chelatococcus</taxon>
    </lineage>
</organism>
<evidence type="ECO:0000256" key="3">
    <source>
        <dbReference type="ARBA" id="ARBA00023163"/>
    </source>
</evidence>
<dbReference type="CDD" id="cd07377">
    <property type="entry name" value="WHTH_GntR"/>
    <property type="match status" value="1"/>
</dbReference>
<evidence type="ECO:0000256" key="1">
    <source>
        <dbReference type="ARBA" id="ARBA00023015"/>
    </source>
</evidence>
<reference evidence="4 5" key="1">
    <citation type="submission" date="2018-05" db="EMBL/GenBank/DDBJ databases">
        <title>Genomic Encyclopedia of Type Strains, Phase IV (KMG-IV): sequencing the most valuable type-strain genomes for metagenomic binning, comparative biology and taxonomic classification.</title>
        <authorList>
            <person name="Goeker M."/>
        </authorList>
    </citation>
    <scope>NUCLEOTIDE SEQUENCE [LARGE SCALE GENOMIC DNA]</scope>
    <source>
        <strain evidence="4 5">DSM 6462</strain>
    </source>
</reference>
<dbReference type="Gene3D" id="1.10.10.10">
    <property type="entry name" value="Winged helix-like DNA-binding domain superfamily/Winged helix DNA-binding domain"/>
    <property type="match status" value="1"/>
</dbReference>